<dbReference type="GO" id="GO:0003824">
    <property type="term" value="F:catalytic activity"/>
    <property type="evidence" value="ECO:0007669"/>
    <property type="project" value="InterPro"/>
</dbReference>
<comment type="caution">
    <text evidence="3">The sequence shown here is derived from an EMBL/GenBank/DDBJ whole genome shotgun (WGS) entry which is preliminary data.</text>
</comment>
<feature type="region of interest" description="Disordered" evidence="1">
    <location>
        <begin position="1"/>
        <end position="26"/>
    </location>
</feature>
<dbReference type="Pfam" id="PF13966">
    <property type="entry name" value="zf-RVT"/>
    <property type="match status" value="1"/>
</dbReference>
<feature type="region of interest" description="Disordered" evidence="1">
    <location>
        <begin position="402"/>
        <end position="496"/>
    </location>
</feature>
<evidence type="ECO:0000313" key="3">
    <source>
        <dbReference type="EMBL" id="KAJ9552677.1"/>
    </source>
</evidence>
<feature type="compositionally biased region" description="Basic and acidic residues" evidence="1">
    <location>
        <begin position="431"/>
        <end position="443"/>
    </location>
</feature>
<dbReference type="InterPro" id="IPR036691">
    <property type="entry name" value="Endo/exonu/phosph_ase_sf"/>
</dbReference>
<name>A0AA38WA24_9ASTR</name>
<feature type="compositionally biased region" description="Polar residues" evidence="1">
    <location>
        <begin position="451"/>
        <end position="466"/>
    </location>
</feature>
<proteinExistence type="predicted"/>
<dbReference type="Gene3D" id="3.60.10.10">
    <property type="entry name" value="Endonuclease/exonuclease/phosphatase"/>
    <property type="match status" value="1"/>
</dbReference>
<organism evidence="3 4">
    <name type="scientific">Centaurea solstitialis</name>
    <name type="common">yellow star-thistle</name>
    <dbReference type="NCBI Taxonomy" id="347529"/>
    <lineage>
        <taxon>Eukaryota</taxon>
        <taxon>Viridiplantae</taxon>
        <taxon>Streptophyta</taxon>
        <taxon>Embryophyta</taxon>
        <taxon>Tracheophyta</taxon>
        <taxon>Spermatophyta</taxon>
        <taxon>Magnoliopsida</taxon>
        <taxon>eudicotyledons</taxon>
        <taxon>Gunneridae</taxon>
        <taxon>Pentapetalae</taxon>
        <taxon>asterids</taxon>
        <taxon>campanulids</taxon>
        <taxon>Asterales</taxon>
        <taxon>Asteraceae</taxon>
        <taxon>Carduoideae</taxon>
        <taxon>Cardueae</taxon>
        <taxon>Centaureinae</taxon>
        <taxon>Centaurea</taxon>
    </lineage>
</organism>
<dbReference type="InterPro" id="IPR026960">
    <property type="entry name" value="RVT-Znf"/>
</dbReference>
<dbReference type="EMBL" id="JARYMX010000004">
    <property type="protein sequence ID" value="KAJ9552677.1"/>
    <property type="molecule type" value="Genomic_DNA"/>
</dbReference>
<dbReference type="PANTHER" id="PTHR33116:SF84">
    <property type="entry name" value="RNA-DIRECTED DNA POLYMERASE"/>
    <property type="match status" value="1"/>
</dbReference>
<dbReference type="CDD" id="cd01650">
    <property type="entry name" value="RT_nLTR_like"/>
    <property type="match status" value="1"/>
</dbReference>
<dbReference type="InterPro" id="IPR005135">
    <property type="entry name" value="Endo/exonuclease/phosphatase"/>
</dbReference>
<sequence length="1665" mass="187625">MATTVGTDSNVGGNLKEIPSGGSGNASRVSVFERLSTPTDPRLEFTSAETINFAQIVGSKSMSLPFFPPESKSITRVLLPVELTKEAAKTYHTTLYGYFLGQRVPFQIVQQAVKRMWGKFGFSEIMMNSNGVYFLKFNDVGGCTQVVEQGPLFIRDAPFFVFQWDPTKGLTKPVHNTCPLWVKLHNIPLAAFNVEGIGRIASVLGVPKQMDSATAAMCDKAWGRPGFAKILVDTWATGELKRVIDVVVPSLNGEADVVVTVDVEYVWEPLQCNHCMVFGHKRSTCSKGVVAEASKAKAKEVDADGFTRVVKKQWVPKPKVGESSGKASQQHVAVSVETSNVFHALVDDNQSTVEVLDLDVPTGGLAQVNKDGESSSSVQKSHLEQLHTEPVLEQVKEFDPLVPKPVADGSLKRSETVSSMESASNLGSKLVLDKQKEKVDGHKPPIRGILKNTSRPAPSVTQSDTWSNKSGVNVKSSKETDSRRHSPDVALRNSKEGDLKKGSADHLLRGICERTFGRWDWVSNQAHSDYGTRILIAWDVAVVDVMVLELHGQFIHCEVKLRGLAQGFFLSFVYGANRGQDRRLLWSGLRKFRAILGNKPWVVAGDFNCLLFPHDALGGVSRRNSDMVDFSSCLEDVDLFDVRFQGIHYTWCQKPKEDAGLKRKLDRILANVEFTNLFVDATARFLPRGISDHSPSIIGFTGGQRKRKYSFKFDNFLVRDPLFLSTVQRVWGGSVEGNFMFRVTSKLKALKAPLRQLRSAYGNLSSRAIGLKDELDVAQLTADLDPDNVDVRLSVQRLRLEYQKACWADLSAARQRAKVRWLAEGDANTRYFHKVVEEKRHVQHIHAVSRPDGTYVYDDNVAEAFIDHFVSIIGTEDLNVNPIMPSPLFGVYLPLSDALHMVRPVQDIEIRDAIFQIGNDKAPGSDGFSSKFFKAAWGIVGNDVLLAIHNFFYRSHLPRELNHTLLCLLPKSPNASMVSDFRPIACCSVLYKCISKIIVERMKPYLDGLVSKTQSAFIPGRRIVDNILMAHELVSGYHLDRGPPRCAFKIDLRKAYDMVNWRYLFNMLRGFRFHPALVRWVTELVSTPSYSIVINGESRGHFVGKRGIRQGDPLSPYLFTLVMEGFSMLFKQCIEEAGNFGFHLGCQDFGISHLCFADDLFVFTRGDVASVEILKKALSLFATHSGLSPNLQKSDVFFGNVAADEKEAILHCLPFRLGSFPIRYLGVPLSPVILKSADYGVLVTKVRSRISNWKTKFLSFGGRKQLISSVLQSLQLYWMAIFLIPSGVVHELENLFRDFLWTQGEPSRGRCKVAWSLVCRPMECGGIGFKRLSVWNRALITKNLWSIVSSRDCLWVKWVERYALRQSNFWIVKRNTHWSWLFNKMMGIRAEMRRFVHIRIGNGDGTNAWEDTWLSCGPLSMIIPYRFIHTMSFSVSTTVKQLIDTFHDGWPDVWCTRFPILDQVVLPTLSADNRDVVCWDIATGGLFSVQRVYQAYVGTLPTVNWANSVWFSGHIPKHSFCLWLACLHRLPTQDRIMEWKHDPPDYLCSLCGLQRDSHNHLFFECTFSRQIWLQVMAKINWVDFPCSWNAIVDALSTPDTRPKLLIQKLTLAATVYHVWCERNRRLFDAGVKTVPHLVHVIHSMVLDRVAWKQKKQHLVANDMAS</sequence>
<feature type="compositionally biased region" description="Polar residues" evidence="1">
    <location>
        <begin position="1"/>
        <end position="12"/>
    </location>
</feature>
<dbReference type="SUPFAM" id="SSF56672">
    <property type="entry name" value="DNA/RNA polymerases"/>
    <property type="match status" value="1"/>
</dbReference>
<reference evidence="3" key="1">
    <citation type="submission" date="2023-03" db="EMBL/GenBank/DDBJ databases">
        <title>Chromosome-scale reference genome and RAD-based genetic map of yellow starthistle (Centaurea solstitialis) reveal putative structural variation and QTLs associated with invader traits.</title>
        <authorList>
            <person name="Reatini B."/>
            <person name="Cang F.A."/>
            <person name="Jiang Q."/>
            <person name="Mckibben M.T.W."/>
            <person name="Barker M.S."/>
            <person name="Rieseberg L.H."/>
            <person name="Dlugosch K.M."/>
        </authorList>
    </citation>
    <scope>NUCLEOTIDE SEQUENCE</scope>
    <source>
        <strain evidence="3">CAN-66</strain>
        <tissue evidence="3">Leaf</tissue>
    </source>
</reference>
<dbReference type="Pfam" id="PF00078">
    <property type="entry name" value="RVT_1"/>
    <property type="match status" value="1"/>
</dbReference>
<dbReference type="InterPro" id="IPR000477">
    <property type="entry name" value="RT_dom"/>
</dbReference>
<gene>
    <name evidence="3" type="ORF">OSB04_016722</name>
</gene>
<dbReference type="SUPFAM" id="SSF56219">
    <property type="entry name" value="DNase I-like"/>
    <property type="match status" value="1"/>
</dbReference>
<feature type="domain" description="Reverse transcriptase" evidence="2">
    <location>
        <begin position="950"/>
        <end position="1229"/>
    </location>
</feature>
<accession>A0AA38WA24</accession>
<keyword evidence="4" id="KW-1185">Reference proteome</keyword>
<dbReference type="InterPro" id="IPR025558">
    <property type="entry name" value="DUF4283"/>
</dbReference>
<dbReference type="PROSITE" id="PS50878">
    <property type="entry name" value="RT_POL"/>
    <property type="match status" value="1"/>
</dbReference>
<evidence type="ECO:0000259" key="2">
    <source>
        <dbReference type="PROSITE" id="PS50878"/>
    </source>
</evidence>
<protein>
    <recommendedName>
        <fullName evidence="2">Reverse transcriptase domain-containing protein</fullName>
    </recommendedName>
</protein>
<dbReference type="PANTHER" id="PTHR33116">
    <property type="entry name" value="REVERSE TRANSCRIPTASE ZINC-BINDING DOMAIN-CONTAINING PROTEIN-RELATED-RELATED"/>
    <property type="match status" value="1"/>
</dbReference>
<evidence type="ECO:0000313" key="4">
    <source>
        <dbReference type="Proteomes" id="UP001172457"/>
    </source>
</evidence>
<feature type="compositionally biased region" description="Polar residues" evidence="1">
    <location>
        <begin position="416"/>
        <end position="427"/>
    </location>
</feature>
<dbReference type="Proteomes" id="UP001172457">
    <property type="component" value="Chromosome 4"/>
</dbReference>
<dbReference type="Pfam" id="PF14111">
    <property type="entry name" value="DUF4283"/>
    <property type="match status" value="1"/>
</dbReference>
<dbReference type="Pfam" id="PF03372">
    <property type="entry name" value="Exo_endo_phos"/>
    <property type="match status" value="1"/>
</dbReference>
<evidence type="ECO:0000256" key="1">
    <source>
        <dbReference type="SAM" id="MobiDB-lite"/>
    </source>
</evidence>
<dbReference type="InterPro" id="IPR043502">
    <property type="entry name" value="DNA/RNA_pol_sf"/>
</dbReference>
<feature type="compositionally biased region" description="Basic and acidic residues" evidence="1">
    <location>
        <begin position="476"/>
        <end position="496"/>
    </location>
</feature>